<organism evidence="2 3">
    <name type="scientific">Aphis gossypii</name>
    <name type="common">Cotton aphid</name>
    <dbReference type="NCBI Taxonomy" id="80765"/>
    <lineage>
        <taxon>Eukaryota</taxon>
        <taxon>Metazoa</taxon>
        <taxon>Ecdysozoa</taxon>
        <taxon>Arthropoda</taxon>
        <taxon>Hexapoda</taxon>
        <taxon>Insecta</taxon>
        <taxon>Pterygota</taxon>
        <taxon>Neoptera</taxon>
        <taxon>Paraneoptera</taxon>
        <taxon>Hemiptera</taxon>
        <taxon>Sternorrhyncha</taxon>
        <taxon>Aphidomorpha</taxon>
        <taxon>Aphidoidea</taxon>
        <taxon>Aphididae</taxon>
        <taxon>Aphidini</taxon>
        <taxon>Aphis</taxon>
        <taxon>Aphis</taxon>
    </lineage>
</organism>
<protein>
    <submittedName>
        <fullName evidence="2">Uncharacterized protein</fullName>
    </submittedName>
</protein>
<reference evidence="2" key="1">
    <citation type="submission" date="2022-02" db="EMBL/GenBank/DDBJ databases">
        <authorList>
            <person name="King R."/>
        </authorList>
    </citation>
    <scope>NUCLEOTIDE SEQUENCE</scope>
</reference>
<evidence type="ECO:0000256" key="1">
    <source>
        <dbReference type="SAM" id="MobiDB-lite"/>
    </source>
</evidence>
<dbReference type="Proteomes" id="UP001154329">
    <property type="component" value="Chromosome 1"/>
</dbReference>
<keyword evidence="3" id="KW-1185">Reference proteome</keyword>
<evidence type="ECO:0000313" key="3">
    <source>
        <dbReference type="Proteomes" id="UP001154329"/>
    </source>
</evidence>
<dbReference type="AlphaFoldDB" id="A0A9P0NGG5"/>
<evidence type="ECO:0000313" key="2">
    <source>
        <dbReference type="EMBL" id="CAH1714361.1"/>
    </source>
</evidence>
<proteinExistence type="predicted"/>
<sequence length="154" mass="18193">MGGRGRLGTFKPRAPTADHRAAPSQTPPPPGRALLARNREKLPPLPIILRRPRRARHQCRIASGRVYVRARSPACRRRRRRRRRRCRPRREHLCRVATLYDIYWLRSRPPTTCPFYKRVVNHYNYTNTHPTHTHTHTPTYTYNISVVTHAYTCI</sequence>
<accession>A0A9P0NGG5</accession>
<reference evidence="2" key="2">
    <citation type="submission" date="2022-10" db="EMBL/GenBank/DDBJ databases">
        <authorList>
            <consortium name="ENA_rothamsted_submissions"/>
            <consortium name="culmorum"/>
            <person name="King R."/>
        </authorList>
    </citation>
    <scope>NUCLEOTIDE SEQUENCE</scope>
</reference>
<gene>
    <name evidence="2" type="ORF">APHIGO_LOCUS2746</name>
</gene>
<name>A0A9P0NGG5_APHGO</name>
<feature type="region of interest" description="Disordered" evidence="1">
    <location>
        <begin position="1"/>
        <end position="39"/>
    </location>
</feature>
<dbReference type="EMBL" id="OU899034">
    <property type="protein sequence ID" value="CAH1714361.1"/>
    <property type="molecule type" value="Genomic_DNA"/>
</dbReference>